<dbReference type="InterPro" id="IPR011961">
    <property type="entry name" value="RimM"/>
</dbReference>
<comment type="subcellular location">
    <subcellularLocation>
        <location evidence="5">Cytoplasm</location>
    </subcellularLocation>
</comment>
<dbReference type="EMBL" id="CP145607">
    <property type="protein sequence ID" value="WWM70957.1"/>
    <property type="molecule type" value="Genomic_DNA"/>
</dbReference>
<organism evidence="8 9">
    <name type="scientific">Sphingomonas kaistensis</name>
    <dbReference type="NCBI Taxonomy" id="298708"/>
    <lineage>
        <taxon>Bacteria</taxon>
        <taxon>Pseudomonadati</taxon>
        <taxon>Pseudomonadota</taxon>
        <taxon>Alphaproteobacteria</taxon>
        <taxon>Sphingomonadales</taxon>
        <taxon>Sphingomonadaceae</taxon>
        <taxon>Sphingomonas</taxon>
    </lineage>
</organism>
<evidence type="ECO:0000256" key="3">
    <source>
        <dbReference type="ARBA" id="ARBA00022552"/>
    </source>
</evidence>
<comment type="domain">
    <text evidence="5">The PRC barrel domain binds ribosomal protein uS19.</text>
</comment>
<accession>A0ABZ2G4C8</accession>
<comment type="subunit">
    <text evidence="5">Binds ribosomal protein uS19.</text>
</comment>
<dbReference type="InterPro" id="IPR002676">
    <property type="entry name" value="RimM_N"/>
</dbReference>
<protein>
    <recommendedName>
        <fullName evidence="5">Ribosome maturation factor RimM</fullName>
    </recommendedName>
</protein>
<evidence type="ECO:0000256" key="1">
    <source>
        <dbReference type="ARBA" id="ARBA00022490"/>
    </source>
</evidence>
<comment type="similarity">
    <text evidence="5">Belongs to the RimM family.</text>
</comment>
<reference evidence="8 9" key="1">
    <citation type="submission" date="2024-02" db="EMBL/GenBank/DDBJ databases">
        <title>Full genome sequence of Sphingomonas kaistensis.</title>
        <authorList>
            <person name="Poletto B.L."/>
            <person name="Silva G."/>
            <person name="Galante D."/>
            <person name="Campos K.R."/>
            <person name="Santos M.B.N."/>
            <person name="Sacchi C.T."/>
        </authorList>
    </citation>
    <scope>NUCLEOTIDE SEQUENCE [LARGE SCALE GENOMIC DNA]</scope>
    <source>
        <strain evidence="8 9">MA4R</strain>
    </source>
</reference>
<proteinExistence type="inferred from homology"/>
<keyword evidence="2 5" id="KW-0690">Ribosome biogenesis</keyword>
<dbReference type="Pfam" id="PF05239">
    <property type="entry name" value="PRC"/>
    <property type="match status" value="1"/>
</dbReference>
<evidence type="ECO:0000256" key="4">
    <source>
        <dbReference type="ARBA" id="ARBA00023186"/>
    </source>
</evidence>
<dbReference type="InterPro" id="IPR027275">
    <property type="entry name" value="PRC-brl_dom"/>
</dbReference>
<name>A0ABZ2G4C8_9SPHN</name>
<comment type="function">
    <text evidence="5">An accessory protein needed during the final step in the assembly of 30S ribosomal subunit, possibly for assembly of the head region. Essential for efficient processing of 16S rRNA. May be needed both before and after RbfA during the maturation of 16S rRNA. It has affinity for free ribosomal 30S subunits but not for 70S ribosomes.</text>
</comment>
<dbReference type="NCBIfam" id="TIGR02273">
    <property type="entry name" value="16S_RimM"/>
    <property type="match status" value="1"/>
</dbReference>
<dbReference type="SUPFAM" id="SSF50447">
    <property type="entry name" value="Translation proteins"/>
    <property type="match status" value="1"/>
</dbReference>
<dbReference type="RefSeq" id="WP_338504179.1">
    <property type="nucleotide sequence ID" value="NZ_CP145607.1"/>
</dbReference>
<dbReference type="InterPro" id="IPR011033">
    <property type="entry name" value="PRC_barrel-like_sf"/>
</dbReference>
<gene>
    <name evidence="5 8" type="primary">rimM</name>
    <name evidence="8" type="ORF">V6R86_09775</name>
</gene>
<dbReference type="Proteomes" id="UP001382935">
    <property type="component" value="Chromosome"/>
</dbReference>
<dbReference type="InterPro" id="IPR009000">
    <property type="entry name" value="Transl_B-barrel_sf"/>
</dbReference>
<evidence type="ECO:0000259" key="6">
    <source>
        <dbReference type="Pfam" id="PF01782"/>
    </source>
</evidence>
<dbReference type="HAMAP" id="MF_00014">
    <property type="entry name" value="Ribosome_mat_RimM"/>
    <property type="match status" value="1"/>
</dbReference>
<evidence type="ECO:0000259" key="7">
    <source>
        <dbReference type="Pfam" id="PF05239"/>
    </source>
</evidence>
<feature type="domain" description="PRC-barrel" evidence="7">
    <location>
        <begin position="90"/>
        <end position="156"/>
    </location>
</feature>
<dbReference type="Gene3D" id="2.40.30.60">
    <property type="entry name" value="RimM"/>
    <property type="match status" value="1"/>
</dbReference>
<dbReference type="PANTHER" id="PTHR33692">
    <property type="entry name" value="RIBOSOME MATURATION FACTOR RIMM"/>
    <property type="match status" value="1"/>
</dbReference>
<evidence type="ECO:0000256" key="5">
    <source>
        <dbReference type="HAMAP-Rule" id="MF_00014"/>
    </source>
</evidence>
<dbReference type="InterPro" id="IPR036976">
    <property type="entry name" value="RimM_N_sf"/>
</dbReference>
<dbReference type="Pfam" id="PF01782">
    <property type="entry name" value="RimM"/>
    <property type="match status" value="1"/>
</dbReference>
<dbReference type="PANTHER" id="PTHR33692:SF1">
    <property type="entry name" value="RIBOSOME MATURATION FACTOR RIMM"/>
    <property type="match status" value="1"/>
</dbReference>
<sequence>MTTRITLAAISGAHGVRGEVRLKLFADDLKALKAHDLVLVNGTPRRLLSAGGTTKSPIARLEGIADRSAAEALRGTLIEVERDALPPLEEGEYYHSDLIGLPCVDQDGGAIGTVSAVENFGAGDLLEVELSSGKKSLIPYKPGIADLTDGRIVLDPVFLA</sequence>
<keyword evidence="1 5" id="KW-0963">Cytoplasm</keyword>
<keyword evidence="3 5" id="KW-0698">rRNA processing</keyword>
<dbReference type="Gene3D" id="2.30.30.240">
    <property type="entry name" value="PRC-barrel domain"/>
    <property type="match status" value="1"/>
</dbReference>
<evidence type="ECO:0000313" key="9">
    <source>
        <dbReference type="Proteomes" id="UP001382935"/>
    </source>
</evidence>
<dbReference type="SUPFAM" id="SSF50346">
    <property type="entry name" value="PRC-barrel domain"/>
    <property type="match status" value="1"/>
</dbReference>
<evidence type="ECO:0000256" key="2">
    <source>
        <dbReference type="ARBA" id="ARBA00022517"/>
    </source>
</evidence>
<evidence type="ECO:0000313" key="8">
    <source>
        <dbReference type="EMBL" id="WWM70957.1"/>
    </source>
</evidence>
<feature type="domain" description="RimM N-terminal" evidence="6">
    <location>
        <begin position="7"/>
        <end position="83"/>
    </location>
</feature>
<keyword evidence="9" id="KW-1185">Reference proteome</keyword>
<keyword evidence="4 5" id="KW-0143">Chaperone</keyword>